<dbReference type="Gene3D" id="1.20.1720.10">
    <property type="entry name" value="Multidrug resistance protein D"/>
    <property type="match status" value="1"/>
</dbReference>
<dbReference type="Proteomes" id="UP000266841">
    <property type="component" value="Unassembled WGS sequence"/>
</dbReference>
<evidence type="ECO:0000259" key="8">
    <source>
        <dbReference type="PROSITE" id="PS50850"/>
    </source>
</evidence>
<dbReference type="PROSITE" id="PS50850">
    <property type="entry name" value="MFS"/>
    <property type="match status" value="1"/>
</dbReference>
<keyword evidence="2" id="KW-0813">Transport</keyword>
<evidence type="ECO:0000256" key="4">
    <source>
        <dbReference type="ARBA" id="ARBA00022692"/>
    </source>
</evidence>
<evidence type="ECO:0000313" key="10">
    <source>
        <dbReference type="Proteomes" id="UP000266841"/>
    </source>
</evidence>
<dbReference type="AlphaFoldDB" id="K0TNN5"/>
<proteinExistence type="predicted"/>
<dbReference type="InterPro" id="IPR005829">
    <property type="entry name" value="Sugar_transporter_CS"/>
</dbReference>
<dbReference type="Pfam" id="PF07690">
    <property type="entry name" value="MFS_1"/>
    <property type="match status" value="1"/>
</dbReference>
<dbReference type="InterPro" id="IPR011701">
    <property type="entry name" value="MFS"/>
</dbReference>
<dbReference type="GO" id="GO:0022857">
    <property type="term" value="F:transmembrane transporter activity"/>
    <property type="evidence" value="ECO:0007669"/>
    <property type="project" value="InterPro"/>
</dbReference>
<dbReference type="EMBL" id="AGNL01001038">
    <property type="protein sequence ID" value="EJK77306.1"/>
    <property type="molecule type" value="Genomic_DNA"/>
</dbReference>
<dbReference type="InterPro" id="IPR020846">
    <property type="entry name" value="MFS_dom"/>
</dbReference>
<evidence type="ECO:0000256" key="3">
    <source>
        <dbReference type="ARBA" id="ARBA00022475"/>
    </source>
</evidence>
<feature type="transmembrane region" description="Helical" evidence="7">
    <location>
        <begin position="297"/>
        <end position="314"/>
    </location>
</feature>
<dbReference type="SUPFAM" id="SSF103473">
    <property type="entry name" value="MFS general substrate transporter"/>
    <property type="match status" value="1"/>
</dbReference>
<feature type="transmembrane region" description="Helical" evidence="7">
    <location>
        <begin position="63"/>
        <end position="82"/>
    </location>
</feature>
<dbReference type="CDD" id="cd17325">
    <property type="entry name" value="MFS_MdtG_SLC18_like"/>
    <property type="match status" value="1"/>
</dbReference>
<dbReference type="eggNOG" id="ENOG502S1B8">
    <property type="taxonomic scope" value="Eukaryota"/>
</dbReference>
<dbReference type="OrthoDB" id="205249at2759"/>
<feature type="transmembrane region" description="Helical" evidence="7">
    <location>
        <begin position="262"/>
        <end position="285"/>
    </location>
</feature>
<feature type="transmembrane region" description="Helical" evidence="7">
    <location>
        <begin position="227"/>
        <end position="250"/>
    </location>
</feature>
<organism evidence="9 10">
    <name type="scientific">Thalassiosira oceanica</name>
    <name type="common">Marine diatom</name>
    <dbReference type="NCBI Taxonomy" id="159749"/>
    <lineage>
        <taxon>Eukaryota</taxon>
        <taxon>Sar</taxon>
        <taxon>Stramenopiles</taxon>
        <taxon>Ochrophyta</taxon>
        <taxon>Bacillariophyta</taxon>
        <taxon>Coscinodiscophyceae</taxon>
        <taxon>Thalassiosirophycidae</taxon>
        <taxon>Thalassiosirales</taxon>
        <taxon>Thalassiosiraceae</taxon>
        <taxon>Thalassiosira</taxon>
    </lineage>
</organism>
<feature type="domain" description="Major facilitator superfamily (MFS) profile" evidence="8">
    <location>
        <begin position="1"/>
        <end position="404"/>
    </location>
</feature>
<feature type="transmembrane region" description="Helical" evidence="7">
    <location>
        <begin position="320"/>
        <end position="340"/>
    </location>
</feature>
<dbReference type="PROSITE" id="PS00216">
    <property type="entry name" value="SUGAR_TRANSPORT_1"/>
    <property type="match status" value="2"/>
</dbReference>
<comment type="caution">
    <text evidence="9">The sequence shown here is derived from an EMBL/GenBank/DDBJ whole genome shotgun (WGS) entry which is preliminary data.</text>
</comment>
<dbReference type="PANTHER" id="PTHR23517">
    <property type="entry name" value="RESISTANCE PROTEIN MDTM, PUTATIVE-RELATED-RELATED"/>
    <property type="match status" value="1"/>
</dbReference>
<feature type="transmembrane region" description="Helical" evidence="7">
    <location>
        <begin position="88"/>
        <end position="110"/>
    </location>
</feature>
<keyword evidence="4 7" id="KW-0812">Transmembrane</keyword>
<evidence type="ECO:0000256" key="6">
    <source>
        <dbReference type="ARBA" id="ARBA00023136"/>
    </source>
</evidence>
<accession>K0TNN5</accession>
<evidence type="ECO:0000256" key="7">
    <source>
        <dbReference type="SAM" id="Phobius"/>
    </source>
</evidence>
<keyword evidence="3" id="KW-1003">Cell membrane</keyword>
<gene>
    <name evidence="9" type="ORF">THAOC_00870</name>
</gene>
<keyword evidence="10" id="KW-1185">Reference proteome</keyword>
<name>K0TNN5_THAOC</name>
<dbReference type="OMA" id="QYPFGYL"/>
<dbReference type="GO" id="GO:0005886">
    <property type="term" value="C:plasma membrane"/>
    <property type="evidence" value="ECO:0007669"/>
    <property type="project" value="UniProtKB-SubCell"/>
</dbReference>
<evidence type="ECO:0000256" key="1">
    <source>
        <dbReference type="ARBA" id="ARBA00004651"/>
    </source>
</evidence>
<dbReference type="PANTHER" id="PTHR23517:SF3">
    <property type="entry name" value="INTEGRAL MEMBRANE TRANSPORT PROTEIN"/>
    <property type="match status" value="1"/>
</dbReference>
<dbReference type="Gene3D" id="1.20.1250.20">
    <property type="entry name" value="MFS general substrate transporter like domains"/>
    <property type="match status" value="1"/>
</dbReference>
<evidence type="ECO:0000313" key="9">
    <source>
        <dbReference type="EMBL" id="EJK77306.1"/>
    </source>
</evidence>
<keyword evidence="6 7" id="KW-0472">Membrane</keyword>
<dbReference type="InterPro" id="IPR050171">
    <property type="entry name" value="MFS_Transporters"/>
</dbReference>
<evidence type="ECO:0000256" key="2">
    <source>
        <dbReference type="ARBA" id="ARBA00022448"/>
    </source>
</evidence>
<reference evidence="9 10" key="1">
    <citation type="journal article" date="2012" name="Genome Biol.">
        <title>Genome and low-iron response of an oceanic diatom adapted to chronic iron limitation.</title>
        <authorList>
            <person name="Lommer M."/>
            <person name="Specht M."/>
            <person name="Roy A.S."/>
            <person name="Kraemer L."/>
            <person name="Andreson R."/>
            <person name="Gutowska M.A."/>
            <person name="Wolf J."/>
            <person name="Bergner S.V."/>
            <person name="Schilhabel M.B."/>
            <person name="Klostermeier U.C."/>
            <person name="Beiko R.G."/>
            <person name="Rosenstiel P."/>
            <person name="Hippler M."/>
            <person name="Laroche J."/>
        </authorList>
    </citation>
    <scope>NUCLEOTIDE SEQUENCE [LARGE SCALE GENOMIC DNA]</scope>
    <source>
        <strain evidence="9 10">CCMP1005</strain>
    </source>
</reference>
<protein>
    <recommendedName>
        <fullName evidence="8">Major facilitator superfamily (MFS) profile domain-containing protein</fullName>
    </recommendedName>
</protein>
<comment type="subcellular location">
    <subcellularLocation>
        <location evidence="1">Cell membrane</location>
        <topology evidence="1">Multi-pass membrane protein</topology>
    </subcellularLocation>
</comment>
<dbReference type="InterPro" id="IPR036259">
    <property type="entry name" value="MFS_trans_sf"/>
</dbReference>
<sequence length="413" mass="41674">MTGAMFFNNLGFGCVVPVLPLFADGMGLGATGVGMILSTSALARLLVNLPMGRAADRLGRRPLMIAGGGTVAAASVATGLATDLPSLLAARLLVGCGGSAAGAGAGAYMADVTSRAPGQRAKIMGAQSTVVNGAYALGPAVGGYLCDLYGARSMFFVVGAANAVCTVGYSMLPESMKALPSEGTGDANAKSSDGGEQRPCIEEKQIEEEGGVWAVYRELLRDPDRQGLMVMNAGLFCSYSAMLTLLPLHASDVLGEAGTATAIGGIFAASSMISFVGIPLGGYLADRFGRRSTVVPSALLVCAGAALTAGASSLETLTGAVLVWGMGNSMVGPGVTAFTADIARDEGTRSQALSLSNTAMDLSLLVCPLSLGALAQLTDCPTALLATSGVVGAANMLFALRTTEPRHQLKSDD</sequence>
<evidence type="ECO:0000256" key="5">
    <source>
        <dbReference type="ARBA" id="ARBA00022989"/>
    </source>
</evidence>
<keyword evidence="5 7" id="KW-1133">Transmembrane helix</keyword>